<evidence type="ECO:0000313" key="2">
    <source>
        <dbReference type="Proteomes" id="UP001629745"/>
    </source>
</evidence>
<evidence type="ECO:0000313" key="1">
    <source>
        <dbReference type="EMBL" id="MFM1722178.1"/>
    </source>
</evidence>
<name>A0ABW9FAQ5_9NOCA</name>
<dbReference type="InterPro" id="IPR024486">
    <property type="entry name" value="DUF2617"/>
</dbReference>
<sequence length="167" mass="17853">MSVHLLDVEPTDVAADALGLVLDAPAPPTLADLRLQDGLAGSLTLGVLGASHVVIGQAGGRMLTEQVSCEAVRSGGTRLPEVEERHGYRFVSRTERVPEDEFRRRAAALREQASGTGWVCGAFPGDRDALTALTATARAGQWHWLTWHLYPGAGGGTVVSTESWWRP</sequence>
<keyword evidence="2" id="KW-1185">Reference proteome</keyword>
<organism evidence="1 2">
    <name type="scientific">Rhodococcus parequi</name>
    <dbReference type="NCBI Taxonomy" id="3137122"/>
    <lineage>
        <taxon>Bacteria</taxon>
        <taxon>Bacillati</taxon>
        <taxon>Actinomycetota</taxon>
        <taxon>Actinomycetes</taxon>
        <taxon>Mycobacteriales</taxon>
        <taxon>Nocardiaceae</taxon>
        <taxon>Rhodococcus</taxon>
    </lineage>
</organism>
<dbReference type="Pfam" id="PF10936">
    <property type="entry name" value="DUF2617"/>
    <property type="match status" value="1"/>
</dbReference>
<dbReference type="Proteomes" id="UP001629745">
    <property type="component" value="Unassembled WGS sequence"/>
</dbReference>
<dbReference type="EMBL" id="JBDLNV010000001">
    <property type="protein sequence ID" value="MFM1722178.1"/>
    <property type="molecule type" value="Genomic_DNA"/>
</dbReference>
<reference evidence="1 2" key="1">
    <citation type="submission" date="2023-11" db="EMBL/GenBank/DDBJ databases">
        <authorList>
            <person name="Val-Calvo J."/>
            <person name="Scortti M."/>
            <person name="Vazquez-Boland J."/>
        </authorList>
    </citation>
    <scope>NUCLEOTIDE SEQUENCE [LARGE SCALE GENOMIC DNA]</scope>
    <source>
        <strain evidence="1 2">PAM 2766</strain>
    </source>
</reference>
<comment type="caution">
    <text evidence="1">The sequence shown here is derived from an EMBL/GenBank/DDBJ whole genome shotgun (WGS) entry which is preliminary data.</text>
</comment>
<accession>A0ABW9FAQ5</accession>
<dbReference type="RefSeq" id="WP_420162757.1">
    <property type="nucleotide sequence ID" value="NZ_JBDLNV010000001.1"/>
</dbReference>
<proteinExistence type="predicted"/>
<protein>
    <submittedName>
        <fullName evidence="1">DUF2617 family protein</fullName>
    </submittedName>
</protein>
<gene>
    <name evidence="1" type="ORF">ABEU20_000730</name>
</gene>